<dbReference type="InterPro" id="IPR000276">
    <property type="entry name" value="GPCR_Rhodpsn"/>
</dbReference>
<dbReference type="AlphaFoldDB" id="A0A9Q1CEE1"/>
<keyword evidence="5" id="KW-0297">G-protein coupled receptor</keyword>
<evidence type="ECO:0000256" key="6">
    <source>
        <dbReference type="ARBA" id="ARBA00023136"/>
    </source>
</evidence>
<dbReference type="SUPFAM" id="SSF81321">
    <property type="entry name" value="Family A G protein-coupled receptor-like"/>
    <property type="match status" value="1"/>
</dbReference>
<sequence length="348" mass="40176">MQSTTEDALFFSLETTYQGSFINGTDQPHAFNFPAIPTGWLNVHRLLEMRMILCGVGFVANILVLLLQLKLKTFKKTQFVFAFTLTATDVIVCPATFMQTYYYRLTILSVPLIYHAINFATSVMSCFVIIAVAFDRYLALCACPLKYKLVVNLRRYTIVIIAMCVFSAGYGYYFSWYFSLDHPSIGLRTFIVSTSLIGITIIIYIFVFFSFARSHEKLSLPKAMKNVRIRQTRRLMLAFGLILGTNIICNLPQPFFGLYIFFQPIGQGYQIYKHIIISNWLYNLQCFNYTLNPIIYWWQVLLRDFSLTLRGSSRRLKTSPSSLPIQEVSTITSKDNLINPTYRQDRLD</sequence>
<gene>
    <name evidence="12" type="ORF">HOLleu_10097</name>
</gene>
<dbReference type="Pfam" id="PF00001">
    <property type="entry name" value="7tm_1"/>
    <property type="match status" value="1"/>
</dbReference>
<comment type="caution">
    <text evidence="12">The sequence shown here is derived from an EMBL/GenBank/DDBJ whole genome shotgun (WGS) entry which is preliminary data.</text>
</comment>
<evidence type="ECO:0000256" key="7">
    <source>
        <dbReference type="ARBA" id="ARBA00023170"/>
    </source>
</evidence>
<evidence type="ECO:0000259" key="11">
    <source>
        <dbReference type="PROSITE" id="PS50262"/>
    </source>
</evidence>
<evidence type="ECO:0000256" key="9">
    <source>
        <dbReference type="ARBA" id="ARBA00023224"/>
    </source>
</evidence>
<dbReference type="GO" id="GO:0005886">
    <property type="term" value="C:plasma membrane"/>
    <property type="evidence" value="ECO:0007669"/>
    <property type="project" value="UniProtKB-SubCell"/>
</dbReference>
<dbReference type="InterPro" id="IPR017452">
    <property type="entry name" value="GPCR_Rhodpsn_7TM"/>
</dbReference>
<feature type="transmembrane region" description="Helical" evidence="10">
    <location>
        <begin position="190"/>
        <end position="214"/>
    </location>
</feature>
<dbReference type="EMBL" id="JAIZAY010000004">
    <property type="protein sequence ID" value="KAJ8043134.1"/>
    <property type="molecule type" value="Genomic_DNA"/>
</dbReference>
<dbReference type="PROSITE" id="PS00237">
    <property type="entry name" value="G_PROTEIN_RECEP_F1_1"/>
    <property type="match status" value="1"/>
</dbReference>
<feature type="domain" description="G-protein coupled receptors family 1 profile" evidence="11">
    <location>
        <begin position="60"/>
        <end position="296"/>
    </location>
</feature>
<dbReference type="OrthoDB" id="5954966at2759"/>
<evidence type="ECO:0000256" key="8">
    <source>
        <dbReference type="ARBA" id="ARBA00023180"/>
    </source>
</evidence>
<dbReference type="PROSITE" id="PS50262">
    <property type="entry name" value="G_PROTEIN_RECEP_F1_2"/>
    <property type="match status" value="1"/>
</dbReference>
<evidence type="ECO:0000256" key="3">
    <source>
        <dbReference type="ARBA" id="ARBA00022692"/>
    </source>
</evidence>
<accession>A0A9Q1CEE1</accession>
<evidence type="ECO:0000256" key="2">
    <source>
        <dbReference type="ARBA" id="ARBA00022475"/>
    </source>
</evidence>
<keyword evidence="13" id="KW-1185">Reference proteome</keyword>
<keyword evidence="8" id="KW-0325">Glycoprotein</keyword>
<keyword evidence="9" id="KW-0807">Transducer</keyword>
<evidence type="ECO:0000256" key="5">
    <source>
        <dbReference type="ARBA" id="ARBA00023040"/>
    </source>
</evidence>
<dbReference type="Gene3D" id="1.20.1070.10">
    <property type="entry name" value="Rhodopsin 7-helix transmembrane proteins"/>
    <property type="match status" value="1"/>
</dbReference>
<keyword evidence="7" id="KW-0675">Receptor</keyword>
<protein>
    <recommendedName>
        <fullName evidence="11">G-protein coupled receptors family 1 profile domain-containing protein</fullName>
    </recommendedName>
</protein>
<feature type="transmembrane region" description="Helical" evidence="10">
    <location>
        <begin position="79"/>
        <end position="101"/>
    </location>
</feature>
<evidence type="ECO:0000313" key="12">
    <source>
        <dbReference type="EMBL" id="KAJ8043134.1"/>
    </source>
</evidence>
<feature type="transmembrane region" description="Helical" evidence="10">
    <location>
        <begin position="49"/>
        <end position="67"/>
    </location>
</feature>
<evidence type="ECO:0000313" key="13">
    <source>
        <dbReference type="Proteomes" id="UP001152320"/>
    </source>
</evidence>
<dbReference type="GO" id="GO:0004930">
    <property type="term" value="F:G protein-coupled receptor activity"/>
    <property type="evidence" value="ECO:0007669"/>
    <property type="project" value="UniProtKB-KW"/>
</dbReference>
<name>A0A9Q1CEE1_HOLLE</name>
<dbReference type="PANTHER" id="PTHR24246:SF27">
    <property type="entry name" value="ADENOSINE RECEPTOR, ISOFORM A"/>
    <property type="match status" value="1"/>
</dbReference>
<evidence type="ECO:0000256" key="1">
    <source>
        <dbReference type="ARBA" id="ARBA00004651"/>
    </source>
</evidence>
<proteinExistence type="predicted"/>
<dbReference type="Proteomes" id="UP001152320">
    <property type="component" value="Chromosome 4"/>
</dbReference>
<keyword evidence="2" id="KW-1003">Cell membrane</keyword>
<comment type="subcellular location">
    <subcellularLocation>
        <location evidence="1">Cell membrane</location>
        <topology evidence="1">Multi-pass membrane protein</topology>
    </subcellularLocation>
</comment>
<dbReference type="PANTHER" id="PTHR24246">
    <property type="entry name" value="OLFACTORY RECEPTOR AND ADENOSINE RECEPTOR"/>
    <property type="match status" value="1"/>
</dbReference>
<feature type="transmembrane region" description="Helical" evidence="10">
    <location>
        <begin position="113"/>
        <end position="134"/>
    </location>
</feature>
<organism evidence="12 13">
    <name type="scientific">Holothuria leucospilota</name>
    <name type="common">Black long sea cucumber</name>
    <name type="synonym">Mertensiothuria leucospilota</name>
    <dbReference type="NCBI Taxonomy" id="206669"/>
    <lineage>
        <taxon>Eukaryota</taxon>
        <taxon>Metazoa</taxon>
        <taxon>Echinodermata</taxon>
        <taxon>Eleutherozoa</taxon>
        <taxon>Echinozoa</taxon>
        <taxon>Holothuroidea</taxon>
        <taxon>Aspidochirotacea</taxon>
        <taxon>Aspidochirotida</taxon>
        <taxon>Holothuriidae</taxon>
        <taxon>Holothuria</taxon>
    </lineage>
</organism>
<reference evidence="12" key="1">
    <citation type="submission" date="2021-10" db="EMBL/GenBank/DDBJ databases">
        <title>Tropical sea cucumber genome reveals ecological adaptation and Cuvierian tubules defense mechanism.</title>
        <authorList>
            <person name="Chen T."/>
        </authorList>
    </citation>
    <scope>NUCLEOTIDE SEQUENCE</scope>
    <source>
        <strain evidence="12">Nanhai2018</strain>
        <tissue evidence="12">Muscle</tissue>
    </source>
</reference>
<keyword evidence="4 10" id="KW-1133">Transmembrane helix</keyword>
<keyword evidence="6 10" id="KW-0472">Membrane</keyword>
<keyword evidence="3 10" id="KW-0812">Transmembrane</keyword>
<evidence type="ECO:0000256" key="10">
    <source>
        <dbReference type="SAM" id="Phobius"/>
    </source>
</evidence>
<feature type="transmembrane region" description="Helical" evidence="10">
    <location>
        <begin position="235"/>
        <end position="262"/>
    </location>
</feature>
<evidence type="ECO:0000256" key="4">
    <source>
        <dbReference type="ARBA" id="ARBA00022989"/>
    </source>
</evidence>
<feature type="transmembrane region" description="Helical" evidence="10">
    <location>
        <begin position="155"/>
        <end position="178"/>
    </location>
</feature>
<dbReference type="CDD" id="cd00637">
    <property type="entry name" value="7tm_classA_rhodopsin-like"/>
    <property type="match status" value="1"/>
</dbReference>